<evidence type="ECO:0000313" key="3">
    <source>
        <dbReference type="Proteomes" id="UP000077521"/>
    </source>
</evidence>
<reference evidence="2" key="1">
    <citation type="submission" date="2016-04" db="EMBL/GenBank/DDBJ databases">
        <authorList>
            <person name="Nguyen H.D."/>
            <person name="Samba Siva P."/>
            <person name="Cullis J."/>
            <person name="Levesque C.A."/>
            <person name="Hambleton S."/>
        </authorList>
    </citation>
    <scope>NUCLEOTIDE SEQUENCE</scope>
    <source>
        <strain evidence="2">DAOMC 236416</strain>
    </source>
</reference>
<dbReference type="PANTHER" id="PTHR42103">
    <property type="entry name" value="ALPHA/BETA-HYDROLASES SUPERFAMILY PROTEIN"/>
    <property type="match status" value="1"/>
</dbReference>
<feature type="domain" description="Xaa-Pro dipeptidyl-peptidase-like" evidence="1">
    <location>
        <begin position="11"/>
        <end position="105"/>
    </location>
</feature>
<evidence type="ECO:0000313" key="2">
    <source>
        <dbReference type="EMBL" id="KAE8248821.1"/>
    </source>
</evidence>
<dbReference type="InterPro" id="IPR000383">
    <property type="entry name" value="Xaa-Pro-like_dom"/>
</dbReference>
<dbReference type="GO" id="GO:0016787">
    <property type="term" value="F:hydrolase activity"/>
    <property type="evidence" value="ECO:0007669"/>
    <property type="project" value="InterPro"/>
</dbReference>
<dbReference type="InterPro" id="IPR029058">
    <property type="entry name" value="AB_hydrolase_fold"/>
</dbReference>
<dbReference type="Gene3D" id="3.40.50.1820">
    <property type="entry name" value="alpha/beta hydrolase"/>
    <property type="match status" value="1"/>
</dbReference>
<proteinExistence type="predicted"/>
<dbReference type="AlphaFoldDB" id="A0A177TA22"/>
<accession>A0A177TA22</accession>
<evidence type="ECO:0000259" key="1">
    <source>
        <dbReference type="Pfam" id="PF02129"/>
    </source>
</evidence>
<dbReference type="SUPFAM" id="SSF53474">
    <property type="entry name" value="alpha/beta-Hydrolases"/>
    <property type="match status" value="1"/>
</dbReference>
<reference evidence="2" key="2">
    <citation type="journal article" date="2019" name="IMA Fungus">
        <title>Genome sequencing and comparison of five Tilletia species to identify candidate genes for the detection of regulated species infecting wheat.</title>
        <authorList>
            <person name="Nguyen H.D.T."/>
            <person name="Sultana T."/>
            <person name="Kesanakurti P."/>
            <person name="Hambleton S."/>
        </authorList>
    </citation>
    <scope>NUCLEOTIDE SEQUENCE</scope>
    <source>
        <strain evidence="2">DAOMC 236416</strain>
    </source>
</reference>
<sequence>MEESVFVPVSDSVQLEARIYNPSTSLAGSPAPRGLAIVAHPYGSLGGCFDDHVVCALAEALLVKRQFQVVTFNSRGVGQSTGRASWTGASESEDYQHVLEWSMRNFEAQHASVRGASIVLCGYSAGSLYCSTSKAKVSGSPRTWSTRPPLYVLVSYPQGVLWALSFFQSARYNKALNNLLVEGQADVLLVYGTKDDFTSQKTYESWTGPLQSSQLSVEAVKDADHFWRTRASLKKLVDCVEGWVGRHIQE</sequence>
<dbReference type="EMBL" id="LWDF02000427">
    <property type="protein sequence ID" value="KAE8248821.1"/>
    <property type="molecule type" value="Genomic_DNA"/>
</dbReference>
<dbReference type="Pfam" id="PF02129">
    <property type="entry name" value="Peptidase_S15"/>
    <property type="match status" value="1"/>
</dbReference>
<dbReference type="PANTHER" id="PTHR42103:SF2">
    <property type="entry name" value="AB HYDROLASE-1 DOMAIN-CONTAINING PROTEIN"/>
    <property type="match status" value="1"/>
</dbReference>
<gene>
    <name evidence="2" type="ORF">A4X13_0g5464</name>
</gene>
<comment type="caution">
    <text evidence="2">The sequence shown here is derived from an EMBL/GenBank/DDBJ whole genome shotgun (WGS) entry which is preliminary data.</text>
</comment>
<keyword evidence="3" id="KW-1185">Reference proteome</keyword>
<organism evidence="2 3">
    <name type="scientific">Tilletia indica</name>
    <dbReference type="NCBI Taxonomy" id="43049"/>
    <lineage>
        <taxon>Eukaryota</taxon>
        <taxon>Fungi</taxon>
        <taxon>Dikarya</taxon>
        <taxon>Basidiomycota</taxon>
        <taxon>Ustilaginomycotina</taxon>
        <taxon>Exobasidiomycetes</taxon>
        <taxon>Tilletiales</taxon>
        <taxon>Tilletiaceae</taxon>
        <taxon>Tilletia</taxon>
    </lineage>
</organism>
<name>A0A177TA22_9BASI</name>
<protein>
    <recommendedName>
        <fullName evidence="1">Xaa-Pro dipeptidyl-peptidase-like domain-containing protein</fullName>
    </recommendedName>
</protein>
<dbReference type="Proteomes" id="UP000077521">
    <property type="component" value="Unassembled WGS sequence"/>
</dbReference>